<evidence type="ECO:0000313" key="4">
    <source>
        <dbReference type="Proteomes" id="UP000664203"/>
    </source>
</evidence>
<dbReference type="OrthoDB" id="408631at2759"/>
<dbReference type="InterPro" id="IPR013094">
    <property type="entry name" value="AB_hydrolase_3"/>
</dbReference>
<name>A0A8H3EXM3_9LECA</name>
<dbReference type="EMBL" id="CAJPDR010000063">
    <property type="protein sequence ID" value="CAF9913683.1"/>
    <property type="molecule type" value="Genomic_DNA"/>
</dbReference>
<dbReference type="AlphaFoldDB" id="A0A8H3EXM3"/>
<evidence type="ECO:0000256" key="1">
    <source>
        <dbReference type="ARBA" id="ARBA00022801"/>
    </source>
</evidence>
<gene>
    <name evidence="3" type="ORF">ALECFALPRED_008940</name>
</gene>
<dbReference type="Pfam" id="PF07859">
    <property type="entry name" value="Abhydrolase_3"/>
    <property type="match status" value="1"/>
</dbReference>
<dbReference type="Gene3D" id="3.40.50.1820">
    <property type="entry name" value="alpha/beta hydrolase"/>
    <property type="match status" value="1"/>
</dbReference>
<feature type="domain" description="Alpha/beta hydrolase fold-3" evidence="2">
    <location>
        <begin position="59"/>
        <end position="162"/>
    </location>
</feature>
<keyword evidence="1" id="KW-0378">Hydrolase</keyword>
<evidence type="ECO:0000259" key="2">
    <source>
        <dbReference type="Pfam" id="PF07859"/>
    </source>
</evidence>
<accession>A0A8H3EXM3</accession>
<proteinExistence type="predicted"/>
<sequence length="171" mass="19064">MHVVFEGQIKEWTANPPVTKFGYTAHRETIRTRDDYFTDIKIYLPSTLVTPTANLRLLFVIYGGGWTIGNHHAEEMLLLRPSMQNFDFCIISVNYRLAPEPFFPSPLDDYCDALNWAVDLAERFSFDAECVLLAGSSSGANLAAALSHMARDTGSPNISELSLNILIVGHP</sequence>
<dbReference type="PANTHER" id="PTHR48081">
    <property type="entry name" value="AB HYDROLASE SUPERFAMILY PROTEIN C4A8.06C"/>
    <property type="match status" value="1"/>
</dbReference>
<keyword evidence="4" id="KW-1185">Reference proteome</keyword>
<comment type="caution">
    <text evidence="3">The sequence shown here is derived from an EMBL/GenBank/DDBJ whole genome shotgun (WGS) entry which is preliminary data.</text>
</comment>
<dbReference type="InterPro" id="IPR029058">
    <property type="entry name" value="AB_hydrolase_fold"/>
</dbReference>
<reference evidence="3" key="1">
    <citation type="submission" date="2021-03" db="EMBL/GenBank/DDBJ databases">
        <authorList>
            <person name="Tagirdzhanova G."/>
        </authorList>
    </citation>
    <scope>NUCLEOTIDE SEQUENCE</scope>
</reference>
<dbReference type="Proteomes" id="UP000664203">
    <property type="component" value="Unassembled WGS sequence"/>
</dbReference>
<dbReference type="InterPro" id="IPR050300">
    <property type="entry name" value="GDXG_lipolytic_enzyme"/>
</dbReference>
<protein>
    <recommendedName>
        <fullName evidence="2">Alpha/beta hydrolase fold-3 domain-containing protein</fullName>
    </recommendedName>
</protein>
<dbReference type="GO" id="GO:0016787">
    <property type="term" value="F:hydrolase activity"/>
    <property type="evidence" value="ECO:0007669"/>
    <property type="project" value="UniProtKB-KW"/>
</dbReference>
<dbReference type="SUPFAM" id="SSF53474">
    <property type="entry name" value="alpha/beta-Hydrolases"/>
    <property type="match status" value="1"/>
</dbReference>
<evidence type="ECO:0000313" key="3">
    <source>
        <dbReference type="EMBL" id="CAF9913683.1"/>
    </source>
</evidence>
<organism evidence="3 4">
    <name type="scientific">Alectoria fallacina</name>
    <dbReference type="NCBI Taxonomy" id="1903189"/>
    <lineage>
        <taxon>Eukaryota</taxon>
        <taxon>Fungi</taxon>
        <taxon>Dikarya</taxon>
        <taxon>Ascomycota</taxon>
        <taxon>Pezizomycotina</taxon>
        <taxon>Lecanoromycetes</taxon>
        <taxon>OSLEUM clade</taxon>
        <taxon>Lecanoromycetidae</taxon>
        <taxon>Lecanorales</taxon>
        <taxon>Lecanorineae</taxon>
        <taxon>Parmeliaceae</taxon>
        <taxon>Alectoria</taxon>
    </lineage>
</organism>